<organism evidence="2 3">
    <name type="scientific">Phytophthora fragariaefolia</name>
    <dbReference type="NCBI Taxonomy" id="1490495"/>
    <lineage>
        <taxon>Eukaryota</taxon>
        <taxon>Sar</taxon>
        <taxon>Stramenopiles</taxon>
        <taxon>Oomycota</taxon>
        <taxon>Peronosporomycetes</taxon>
        <taxon>Peronosporales</taxon>
        <taxon>Peronosporaceae</taxon>
        <taxon>Phytophthora</taxon>
    </lineage>
</organism>
<proteinExistence type="predicted"/>
<feature type="region of interest" description="Disordered" evidence="1">
    <location>
        <begin position="1"/>
        <end position="83"/>
    </location>
</feature>
<dbReference type="AlphaFoldDB" id="A0A9W6Y8M8"/>
<accession>A0A9W6Y8M8</accession>
<dbReference type="OrthoDB" id="129646at2759"/>
<feature type="compositionally biased region" description="Polar residues" evidence="1">
    <location>
        <begin position="1"/>
        <end position="12"/>
    </location>
</feature>
<name>A0A9W6Y8M8_9STRA</name>
<feature type="compositionally biased region" description="Polar residues" evidence="1">
    <location>
        <begin position="62"/>
        <end position="73"/>
    </location>
</feature>
<evidence type="ECO:0000313" key="3">
    <source>
        <dbReference type="Proteomes" id="UP001165121"/>
    </source>
</evidence>
<sequence length="161" mass="17204">MGSTSVYVSTGTRSRAVSDYSSRSSLTPFGGAGGDGLRIPSPFPERYALGRSAAPTYRSSEESFPSNTKTIRTQGPDLMINSSLDDPANFPLCISQWGRRRQEDATGLVRQTPMLETVELLKAPGFTALSQEMALLKAQVAQVSQTASNVQVDLGSKLSAL</sequence>
<dbReference type="Proteomes" id="UP001165121">
    <property type="component" value="Unassembled WGS sequence"/>
</dbReference>
<reference evidence="2" key="1">
    <citation type="submission" date="2023-04" db="EMBL/GenBank/DDBJ databases">
        <title>Phytophthora fragariaefolia NBRC 109709.</title>
        <authorList>
            <person name="Ichikawa N."/>
            <person name="Sato H."/>
            <person name="Tonouchi N."/>
        </authorList>
    </citation>
    <scope>NUCLEOTIDE SEQUENCE</scope>
    <source>
        <strain evidence="2">NBRC 109709</strain>
    </source>
</reference>
<comment type="caution">
    <text evidence="2">The sequence shown here is derived from an EMBL/GenBank/DDBJ whole genome shotgun (WGS) entry which is preliminary data.</text>
</comment>
<dbReference type="EMBL" id="BSXT01003715">
    <property type="protein sequence ID" value="GMF55404.1"/>
    <property type="molecule type" value="Genomic_DNA"/>
</dbReference>
<gene>
    <name evidence="2" type="ORF">Pfra01_002333500</name>
</gene>
<evidence type="ECO:0000256" key="1">
    <source>
        <dbReference type="SAM" id="MobiDB-lite"/>
    </source>
</evidence>
<feature type="compositionally biased region" description="Low complexity" evidence="1">
    <location>
        <begin position="13"/>
        <end position="25"/>
    </location>
</feature>
<keyword evidence="3" id="KW-1185">Reference proteome</keyword>
<evidence type="ECO:0000313" key="2">
    <source>
        <dbReference type="EMBL" id="GMF55404.1"/>
    </source>
</evidence>
<protein>
    <submittedName>
        <fullName evidence="2">Unnamed protein product</fullName>
    </submittedName>
</protein>